<dbReference type="EMBL" id="ML208764">
    <property type="protein sequence ID" value="TFK60518.1"/>
    <property type="molecule type" value="Genomic_DNA"/>
</dbReference>
<proteinExistence type="predicted"/>
<evidence type="ECO:0000313" key="2">
    <source>
        <dbReference type="Proteomes" id="UP000308600"/>
    </source>
</evidence>
<keyword evidence="2" id="KW-1185">Reference proteome</keyword>
<protein>
    <submittedName>
        <fullName evidence="1">Uncharacterized protein</fullName>
    </submittedName>
</protein>
<reference evidence="1 2" key="1">
    <citation type="journal article" date="2019" name="Nat. Ecol. Evol.">
        <title>Megaphylogeny resolves global patterns of mushroom evolution.</title>
        <authorList>
            <person name="Varga T."/>
            <person name="Krizsan K."/>
            <person name="Foldi C."/>
            <person name="Dima B."/>
            <person name="Sanchez-Garcia M."/>
            <person name="Sanchez-Ramirez S."/>
            <person name="Szollosi G.J."/>
            <person name="Szarkandi J.G."/>
            <person name="Papp V."/>
            <person name="Albert L."/>
            <person name="Andreopoulos W."/>
            <person name="Angelini C."/>
            <person name="Antonin V."/>
            <person name="Barry K.W."/>
            <person name="Bougher N.L."/>
            <person name="Buchanan P."/>
            <person name="Buyck B."/>
            <person name="Bense V."/>
            <person name="Catcheside P."/>
            <person name="Chovatia M."/>
            <person name="Cooper J."/>
            <person name="Damon W."/>
            <person name="Desjardin D."/>
            <person name="Finy P."/>
            <person name="Geml J."/>
            <person name="Haridas S."/>
            <person name="Hughes K."/>
            <person name="Justo A."/>
            <person name="Karasinski D."/>
            <person name="Kautmanova I."/>
            <person name="Kiss B."/>
            <person name="Kocsube S."/>
            <person name="Kotiranta H."/>
            <person name="LaButti K.M."/>
            <person name="Lechner B.E."/>
            <person name="Liimatainen K."/>
            <person name="Lipzen A."/>
            <person name="Lukacs Z."/>
            <person name="Mihaltcheva S."/>
            <person name="Morgado L.N."/>
            <person name="Niskanen T."/>
            <person name="Noordeloos M.E."/>
            <person name="Ohm R.A."/>
            <person name="Ortiz-Santana B."/>
            <person name="Ovrebo C."/>
            <person name="Racz N."/>
            <person name="Riley R."/>
            <person name="Savchenko A."/>
            <person name="Shiryaev A."/>
            <person name="Soop K."/>
            <person name="Spirin V."/>
            <person name="Szebenyi C."/>
            <person name="Tomsovsky M."/>
            <person name="Tulloss R.E."/>
            <person name="Uehling J."/>
            <person name="Grigoriev I.V."/>
            <person name="Vagvolgyi C."/>
            <person name="Papp T."/>
            <person name="Martin F.M."/>
            <person name="Miettinen O."/>
            <person name="Hibbett D.S."/>
            <person name="Nagy L.G."/>
        </authorList>
    </citation>
    <scope>NUCLEOTIDE SEQUENCE [LARGE SCALE GENOMIC DNA]</scope>
    <source>
        <strain evidence="1 2">NL-1719</strain>
    </source>
</reference>
<accession>A0ACD3A3R6</accession>
<gene>
    <name evidence="1" type="ORF">BDN72DRAFT_850460</name>
</gene>
<evidence type="ECO:0000313" key="1">
    <source>
        <dbReference type="EMBL" id="TFK60518.1"/>
    </source>
</evidence>
<name>A0ACD3A3R6_9AGAR</name>
<sequence>MGGTCPRIGQPGTLTRYYHLECARIPPRAAAAIAEGGLNEVDSSGAPRFDILRNNCGLSYDMLQHLDKVIDNPNNGFMLRQTLRTSFEEFRWALILGREQPQDPRTGLWLGA</sequence>
<organism evidence="1 2">
    <name type="scientific">Pluteus cervinus</name>
    <dbReference type="NCBI Taxonomy" id="181527"/>
    <lineage>
        <taxon>Eukaryota</taxon>
        <taxon>Fungi</taxon>
        <taxon>Dikarya</taxon>
        <taxon>Basidiomycota</taxon>
        <taxon>Agaricomycotina</taxon>
        <taxon>Agaricomycetes</taxon>
        <taxon>Agaricomycetidae</taxon>
        <taxon>Agaricales</taxon>
        <taxon>Pluteineae</taxon>
        <taxon>Pluteaceae</taxon>
        <taxon>Pluteus</taxon>
    </lineage>
</organism>
<dbReference type="Proteomes" id="UP000308600">
    <property type="component" value="Unassembled WGS sequence"/>
</dbReference>